<proteinExistence type="predicted"/>
<sequence length="189" mass="21212">MASEAGGAPDADLDESDLEVDLDEFDDLPTTDIETELHVHFGMAGSFPLRMADIFFASDGLHLAEYSYITPMFGLGTKKHRREASAMQEIYEVHGLDEVLLQADTVYWFNYEGIDRVVLNRGGRFGRPKLTVYPADEGARSNAYRLHENDDTDALAAELREVAEGRPFEVVVESGWGFAPRENVQRFFS</sequence>
<dbReference type="OrthoDB" id="298800at2157"/>
<reference evidence="1 2" key="1">
    <citation type="submission" date="2018-12" db="EMBL/GenBank/DDBJ databases">
        <title>Complete genome sequence of Haloplanus rallus MBLA0036.</title>
        <authorList>
            <person name="Nam Y.-d."/>
            <person name="Kang J."/>
            <person name="Chung W.-H."/>
            <person name="Park Y.S."/>
        </authorList>
    </citation>
    <scope>NUCLEOTIDE SEQUENCE [LARGE SCALE GENOMIC DNA]</scope>
    <source>
        <strain evidence="1 2">MBLA0036</strain>
    </source>
</reference>
<organism evidence="1 2">
    <name type="scientific">Haloplanus rallus</name>
    <dbReference type="NCBI Taxonomy" id="1816183"/>
    <lineage>
        <taxon>Archaea</taxon>
        <taxon>Methanobacteriati</taxon>
        <taxon>Methanobacteriota</taxon>
        <taxon>Stenosarchaea group</taxon>
        <taxon>Halobacteria</taxon>
        <taxon>Halobacteriales</taxon>
        <taxon>Haloferacaceae</taxon>
        <taxon>Haloplanus</taxon>
    </lineage>
</organism>
<dbReference type="KEGG" id="hra:EI982_17420"/>
<keyword evidence="2" id="KW-1185">Reference proteome</keyword>
<dbReference type="GeneID" id="43371365"/>
<accession>A0A6B9F9M4</accession>
<dbReference type="RefSeq" id="WP_157690895.1">
    <property type="nucleotide sequence ID" value="NZ_CP034345.1"/>
</dbReference>
<name>A0A6B9F9M4_9EURY</name>
<evidence type="ECO:0000313" key="2">
    <source>
        <dbReference type="Proteomes" id="UP000428325"/>
    </source>
</evidence>
<protein>
    <submittedName>
        <fullName evidence="1">Uncharacterized protein</fullName>
    </submittedName>
</protein>
<dbReference type="EMBL" id="CP034345">
    <property type="protein sequence ID" value="QGX96432.1"/>
    <property type="molecule type" value="Genomic_DNA"/>
</dbReference>
<gene>
    <name evidence="1" type="ORF">EI982_17420</name>
</gene>
<dbReference type="Proteomes" id="UP000428325">
    <property type="component" value="Chromosome"/>
</dbReference>
<evidence type="ECO:0000313" key="1">
    <source>
        <dbReference type="EMBL" id="QGX96432.1"/>
    </source>
</evidence>
<dbReference type="AlphaFoldDB" id="A0A6B9F9M4"/>